<protein>
    <recommendedName>
        <fullName evidence="4">Ig-like domain-containing protein</fullName>
    </recommendedName>
</protein>
<feature type="region of interest" description="Disordered" evidence="1">
    <location>
        <begin position="295"/>
        <end position="345"/>
    </location>
</feature>
<evidence type="ECO:0000313" key="5">
    <source>
        <dbReference type="EMBL" id="KAF4085919.1"/>
    </source>
</evidence>
<feature type="domain" description="Ig-like" evidence="4">
    <location>
        <begin position="18"/>
        <end position="125"/>
    </location>
</feature>
<name>A0A7J6AUU2_AMEME</name>
<keyword evidence="6" id="KW-1185">Reference proteome</keyword>
<feature type="compositionally biased region" description="Basic and acidic residues" evidence="1">
    <location>
        <begin position="179"/>
        <end position="190"/>
    </location>
</feature>
<dbReference type="AlphaFoldDB" id="A0A7J6AUU2"/>
<sequence length="345" mass="39936">MRVKYFVQLLTFFSALVPYGLNCSESCSSITLNIRLGSEVLLPCGLLKSTKTEEVRWSQTSSLLKIRSSGNVTFEDPRDGRLSAFPFLFDRGNFSILVHQFQASDVGIYCCRLSDECQRIEIKLSQSSESHKGGLNFPWYYIAAGVGIFILLMTIFCLIYKFRGKCLKSASDSYYVNQEQREAEHRDRVESTQVDECDGEYEDIESDTQGADYENAPGHHSGQDEDTMREEQDEDYVNTERRNEHDQYYDTDREYPAEHHVERVMQGYHDKDVYENDEHNPKLKSKLPPKAAVFRKMPNQQPGSEGLYYANQSEIDKSRCARNRNKDKEYQFKNPLYDQTPANNK</sequence>
<feature type="chain" id="PRO_5029807155" description="Ig-like domain-containing protein" evidence="3">
    <location>
        <begin position="23"/>
        <end position="345"/>
    </location>
</feature>
<evidence type="ECO:0000256" key="1">
    <source>
        <dbReference type="SAM" id="MobiDB-lite"/>
    </source>
</evidence>
<dbReference type="PROSITE" id="PS50835">
    <property type="entry name" value="IG_LIKE"/>
    <property type="match status" value="1"/>
</dbReference>
<evidence type="ECO:0000256" key="2">
    <source>
        <dbReference type="SAM" id="Phobius"/>
    </source>
</evidence>
<dbReference type="Gene3D" id="2.60.40.10">
    <property type="entry name" value="Immunoglobulins"/>
    <property type="match status" value="1"/>
</dbReference>
<dbReference type="Pfam" id="PF07686">
    <property type="entry name" value="V-set"/>
    <property type="match status" value="1"/>
</dbReference>
<evidence type="ECO:0000256" key="3">
    <source>
        <dbReference type="SAM" id="SignalP"/>
    </source>
</evidence>
<feature type="signal peptide" evidence="3">
    <location>
        <begin position="1"/>
        <end position="22"/>
    </location>
</feature>
<dbReference type="EMBL" id="JAAGNN010000008">
    <property type="protein sequence ID" value="KAF4085919.1"/>
    <property type="molecule type" value="Genomic_DNA"/>
</dbReference>
<dbReference type="InterPro" id="IPR013783">
    <property type="entry name" value="Ig-like_fold"/>
</dbReference>
<feature type="compositionally biased region" description="Basic and acidic residues" evidence="1">
    <location>
        <begin position="238"/>
        <end position="248"/>
    </location>
</feature>
<proteinExistence type="predicted"/>
<dbReference type="InterPro" id="IPR007110">
    <property type="entry name" value="Ig-like_dom"/>
</dbReference>
<keyword evidence="2" id="KW-0812">Transmembrane</keyword>
<keyword evidence="2" id="KW-0472">Membrane</keyword>
<dbReference type="InterPro" id="IPR036179">
    <property type="entry name" value="Ig-like_dom_sf"/>
</dbReference>
<organism evidence="5 6">
    <name type="scientific">Ameiurus melas</name>
    <name type="common">Black bullhead</name>
    <name type="synonym">Silurus melas</name>
    <dbReference type="NCBI Taxonomy" id="219545"/>
    <lineage>
        <taxon>Eukaryota</taxon>
        <taxon>Metazoa</taxon>
        <taxon>Chordata</taxon>
        <taxon>Craniata</taxon>
        <taxon>Vertebrata</taxon>
        <taxon>Euteleostomi</taxon>
        <taxon>Actinopterygii</taxon>
        <taxon>Neopterygii</taxon>
        <taxon>Teleostei</taxon>
        <taxon>Ostariophysi</taxon>
        <taxon>Siluriformes</taxon>
        <taxon>Ictaluridae</taxon>
        <taxon>Ameiurus</taxon>
    </lineage>
</organism>
<evidence type="ECO:0000259" key="4">
    <source>
        <dbReference type="PROSITE" id="PS50835"/>
    </source>
</evidence>
<keyword evidence="2" id="KW-1133">Transmembrane helix</keyword>
<accession>A0A7J6AUU2</accession>
<dbReference type="InterPro" id="IPR013106">
    <property type="entry name" value="Ig_V-set"/>
</dbReference>
<feature type="transmembrane region" description="Helical" evidence="2">
    <location>
        <begin position="139"/>
        <end position="160"/>
    </location>
</feature>
<feature type="region of interest" description="Disordered" evidence="1">
    <location>
        <begin position="178"/>
        <end position="248"/>
    </location>
</feature>
<feature type="compositionally biased region" description="Acidic residues" evidence="1">
    <location>
        <begin position="224"/>
        <end position="237"/>
    </location>
</feature>
<keyword evidence="3" id="KW-0732">Signal</keyword>
<gene>
    <name evidence="5" type="ORF">AMELA_G00100420</name>
</gene>
<feature type="compositionally biased region" description="Acidic residues" evidence="1">
    <location>
        <begin position="193"/>
        <end position="206"/>
    </location>
</feature>
<feature type="compositionally biased region" description="Basic and acidic residues" evidence="1">
    <location>
        <begin position="314"/>
        <end position="331"/>
    </location>
</feature>
<evidence type="ECO:0000313" key="6">
    <source>
        <dbReference type="Proteomes" id="UP000593565"/>
    </source>
</evidence>
<comment type="caution">
    <text evidence="5">The sequence shown here is derived from an EMBL/GenBank/DDBJ whole genome shotgun (WGS) entry which is preliminary data.</text>
</comment>
<dbReference type="Proteomes" id="UP000593565">
    <property type="component" value="Unassembled WGS sequence"/>
</dbReference>
<reference evidence="5 6" key="1">
    <citation type="submission" date="2020-02" db="EMBL/GenBank/DDBJ databases">
        <title>A chromosome-scale genome assembly of the black bullhead catfish (Ameiurus melas).</title>
        <authorList>
            <person name="Wen M."/>
            <person name="Zham M."/>
            <person name="Cabau C."/>
            <person name="Klopp C."/>
            <person name="Donnadieu C."/>
            <person name="Roques C."/>
            <person name="Bouchez O."/>
            <person name="Lampietro C."/>
            <person name="Jouanno E."/>
            <person name="Herpin A."/>
            <person name="Louis A."/>
            <person name="Berthelot C."/>
            <person name="Parey E."/>
            <person name="Roest-Crollius H."/>
            <person name="Braasch I."/>
            <person name="Postlethwait J."/>
            <person name="Robinson-Rechavi M."/>
            <person name="Echchiki A."/>
            <person name="Begum T."/>
            <person name="Montfort J."/>
            <person name="Schartl M."/>
            <person name="Bobe J."/>
            <person name="Guiguen Y."/>
        </authorList>
    </citation>
    <scope>NUCLEOTIDE SEQUENCE [LARGE SCALE GENOMIC DNA]</scope>
    <source>
        <strain evidence="5">M_S1</strain>
        <tissue evidence="5">Blood</tissue>
    </source>
</reference>
<dbReference type="SUPFAM" id="SSF48726">
    <property type="entry name" value="Immunoglobulin"/>
    <property type="match status" value="1"/>
</dbReference>